<feature type="compositionally biased region" description="Polar residues" evidence="6">
    <location>
        <begin position="170"/>
        <end position="180"/>
    </location>
</feature>
<dbReference type="InterPro" id="IPR009057">
    <property type="entry name" value="Homeodomain-like_sf"/>
</dbReference>
<feature type="compositionally biased region" description="Low complexity" evidence="6">
    <location>
        <begin position="211"/>
        <end position="226"/>
    </location>
</feature>
<comment type="similarity">
    <text evidence="1">Belongs to the TALE/M-ATYP homeobox family.</text>
</comment>
<evidence type="ECO:0000313" key="9">
    <source>
        <dbReference type="Proteomes" id="UP001497453"/>
    </source>
</evidence>
<feature type="compositionally biased region" description="Polar residues" evidence="6">
    <location>
        <begin position="127"/>
        <end position="142"/>
    </location>
</feature>
<evidence type="ECO:0000256" key="4">
    <source>
        <dbReference type="ARBA" id="ARBA00023242"/>
    </source>
</evidence>
<feature type="compositionally biased region" description="Low complexity" evidence="6">
    <location>
        <begin position="495"/>
        <end position="509"/>
    </location>
</feature>
<feature type="domain" description="Homeobox" evidence="7">
    <location>
        <begin position="370"/>
        <end position="433"/>
    </location>
</feature>
<feature type="compositionally biased region" description="Low complexity" evidence="6">
    <location>
        <begin position="534"/>
        <end position="549"/>
    </location>
</feature>
<dbReference type="CDD" id="cd00086">
    <property type="entry name" value="homeodomain"/>
    <property type="match status" value="1"/>
</dbReference>
<sequence>MIDVQPTNADAQPLNSYNVAQLQFALEDSKNAQIDPLAFDVRLLDHLSGEASPAVVSVHTPDAEIDYYSRRMSSSAASDSSFQSRPDKRGPSPSDSPNPKKLRPSLDPSAWSNTNTPSPQPLEDHSALSSPRVQLPSIASTFQDRHETRRASLPTLYPESNRLRLPQPNHRPSQSASGLSAYQFPPPEEDKLSSRPRLEISSGLYSDYTLSSSPSFSFPSQSPLSSADYKTPSSGLSVADDHWASAGIVRPNSTPGHLAGALSPSIKYEDSLRHSSLSGPGSQQQLFGGVTRISGQHHHSDRVNSARNGLGSMPGIKTESDWNFPNADYPMSASSTTSSGLASATSTAPAMSVGSSPTRSPQAPAPSLVERQPRKRGKLPKPVTDFLKDWLHRHSDHPYPSEEEKKQLCHATGLSMSQVSNWMINARRRILAPAHRAAQGPTTTTPFSSRSGPLIDTGRRASMPTDTLQLYYPMTLQPFEHGMSSTRQMVGMTRSLSSHSSVGSLSATASHHHPYDSSYASNRLSYPSGVSTLHPHAQSHSSSGSHSNGGSAGYLSVPMSAPAISNPNPFLGSQPHQQQSLYSNSTPSNNNHHNSSGNSPYMHSSSHGHHSPSGSSGGGRVLTPHEEREYHGSSRYSFPEHSSSPQPGSGFGTPQ</sequence>
<feature type="compositionally biased region" description="Basic and acidic residues" evidence="6">
    <location>
        <begin position="188"/>
        <end position="198"/>
    </location>
</feature>
<dbReference type="SMART" id="SM00389">
    <property type="entry name" value="HOX"/>
    <property type="match status" value="1"/>
</dbReference>
<dbReference type="Proteomes" id="UP001497453">
    <property type="component" value="Chromosome 7"/>
</dbReference>
<feature type="region of interest" description="Disordered" evidence="6">
    <location>
        <begin position="529"/>
        <end position="655"/>
    </location>
</feature>
<evidence type="ECO:0000256" key="1">
    <source>
        <dbReference type="ARBA" id="ARBA00005800"/>
    </source>
</evidence>
<dbReference type="SUPFAM" id="SSF46689">
    <property type="entry name" value="Homeodomain-like"/>
    <property type="match status" value="1"/>
</dbReference>
<evidence type="ECO:0000256" key="3">
    <source>
        <dbReference type="ARBA" id="ARBA00023155"/>
    </source>
</evidence>
<reference evidence="9" key="1">
    <citation type="submission" date="2024-04" db="EMBL/GenBank/DDBJ databases">
        <authorList>
            <person name="Shaw F."/>
            <person name="Minotto A."/>
        </authorList>
    </citation>
    <scope>NUCLEOTIDE SEQUENCE [LARGE SCALE GENOMIC DNA]</scope>
</reference>
<feature type="region of interest" description="Disordered" evidence="6">
    <location>
        <begin position="295"/>
        <end position="381"/>
    </location>
</feature>
<dbReference type="InterPro" id="IPR008422">
    <property type="entry name" value="KN_HD"/>
</dbReference>
<feature type="compositionally biased region" description="Basic and acidic residues" evidence="6">
    <location>
        <begin position="623"/>
        <end position="632"/>
    </location>
</feature>
<keyword evidence="3 5" id="KW-0371">Homeobox</keyword>
<evidence type="ECO:0000256" key="6">
    <source>
        <dbReference type="SAM" id="MobiDB-lite"/>
    </source>
</evidence>
<feature type="region of interest" description="Disordered" evidence="6">
    <location>
        <begin position="211"/>
        <end position="235"/>
    </location>
</feature>
<dbReference type="Pfam" id="PF05920">
    <property type="entry name" value="Homeobox_KN"/>
    <property type="match status" value="1"/>
</dbReference>
<accession>A0ABP1E017</accession>
<evidence type="ECO:0000313" key="8">
    <source>
        <dbReference type="EMBL" id="CAL1713421.1"/>
    </source>
</evidence>
<evidence type="ECO:0000256" key="2">
    <source>
        <dbReference type="ARBA" id="ARBA00023125"/>
    </source>
</evidence>
<keyword evidence="2 5" id="KW-0238">DNA-binding</keyword>
<organism evidence="8 9">
    <name type="scientific">Somion occarium</name>
    <dbReference type="NCBI Taxonomy" id="3059160"/>
    <lineage>
        <taxon>Eukaryota</taxon>
        <taxon>Fungi</taxon>
        <taxon>Dikarya</taxon>
        <taxon>Basidiomycota</taxon>
        <taxon>Agaricomycotina</taxon>
        <taxon>Agaricomycetes</taxon>
        <taxon>Polyporales</taxon>
        <taxon>Cerrenaceae</taxon>
        <taxon>Somion</taxon>
    </lineage>
</organism>
<feature type="region of interest" description="Disordered" evidence="6">
    <location>
        <begin position="435"/>
        <end position="460"/>
    </location>
</feature>
<evidence type="ECO:0000259" key="7">
    <source>
        <dbReference type="PROSITE" id="PS50071"/>
    </source>
</evidence>
<dbReference type="InterPro" id="IPR050224">
    <property type="entry name" value="TALE_homeobox"/>
</dbReference>
<dbReference type="Gene3D" id="1.10.10.60">
    <property type="entry name" value="Homeodomain-like"/>
    <property type="match status" value="1"/>
</dbReference>
<feature type="compositionally biased region" description="Polar residues" evidence="6">
    <location>
        <begin position="634"/>
        <end position="655"/>
    </location>
</feature>
<keyword evidence="4 5" id="KW-0539">Nucleus</keyword>
<dbReference type="InterPro" id="IPR001356">
    <property type="entry name" value="HD"/>
</dbReference>
<feature type="compositionally biased region" description="Low complexity" evidence="6">
    <location>
        <begin position="332"/>
        <end position="348"/>
    </location>
</feature>
<feature type="compositionally biased region" description="Low complexity" evidence="6">
    <location>
        <begin position="583"/>
        <end position="605"/>
    </location>
</feature>
<comment type="subcellular location">
    <subcellularLocation>
        <location evidence="5">Nucleus</location>
    </subcellularLocation>
</comment>
<dbReference type="EMBL" id="OZ037950">
    <property type="protein sequence ID" value="CAL1713421.1"/>
    <property type="molecule type" value="Genomic_DNA"/>
</dbReference>
<dbReference type="PANTHER" id="PTHR11850">
    <property type="entry name" value="HOMEOBOX PROTEIN TRANSCRIPTION FACTORS"/>
    <property type="match status" value="1"/>
</dbReference>
<gene>
    <name evidence="8" type="ORF">GFSPODELE1_LOCUS9296</name>
</gene>
<feature type="DNA-binding region" description="Homeobox" evidence="5">
    <location>
        <begin position="372"/>
        <end position="434"/>
    </location>
</feature>
<feature type="region of interest" description="Disordered" evidence="6">
    <location>
        <begin position="74"/>
        <end position="198"/>
    </location>
</feature>
<protein>
    <recommendedName>
        <fullName evidence="7">Homeobox domain-containing protein</fullName>
    </recommendedName>
</protein>
<dbReference type="PROSITE" id="PS50071">
    <property type="entry name" value="HOMEOBOX_2"/>
    <property type="match status" value="1"/>
</dbReference>
<proteinExistence type="inferred from homology"/>
<keyword evidence="9" id="KW-1185">Reference proteome</keyword>
<evidence type="ECO:0000256" key="5">
    <source>
        <dbReference type="PROSITE-ProRule" id="PRU00108"/>
    </source>
</evidence>
<name>A0ABP1E017_9APHY</name>
<feature type="region of interest" description="Disordered" evidence="6">
    <location>
        <begin position="493"/>
        <end position="516"/>
    </location>
</feature>
<feature type="compositionally biased region" description="Polar residues" evidence="6">
    <location>
        <begin position="440"/>
        <end position="451"/>
    </location>
</feature>